<dbReference type="EMBL" id="JASCZI010000705">
    <property type="protein sequence ID" value="MED6113058.1"/>
    <property type="molecule type" value="Genomic_DNA"/>
</dbReference>
<evidence type="ECO:0000313" key="1">
    <source>
        <dbReference type="EMBL" id="MED6113058.1"/>
    </source>
</evidence>
<comment type="caution">
    <text evidence="1">The sequence shown here is derived from an EMBL/GenBank/DDBJ whole genome shotgun (WGS) entry which is preliminary data.</text>
</comment>
<organism evidence="1 2">
    <name type="scientific">Stylosanthes scabra</name>
    <dbReference type="NCBI Taxonomy" id="79078"/>
    <lineage>
        <taxon>Eukaryota</taxon>
        <taxon>Viridiplantae</taxon>
        <taxon>Streptophyta</taxon>
        <taxon>Embryophyta</taxon>
        <taxon>Tracheophyta</taxon>
        <taxon>Spermatophyta</taxon>
        <taxon>Magnoliopsida</taxon>
        <taxon>eudicotyledons</taxon>
        <taxon>Gunneridae</taxon>
        <taxon>Pentapetalae</taxon>
        <taxon>rosids</taxon>
        <taxon>fabids</taxon>
        <taxon>Fabales</taxon>
        <taxon>Fabaceae</taxon>
        <taxon>Papilionoideae</taxon>
        <taxon>50 kb inversion clade</taxon>
        <taxon>dalbergioids sensu lato</taxon>
        <taxon>Dalbergieae</taxon>
        <taxon>Pterocarpus clade</taxon>
        <taxon>Stylosanthes</taxon>
    </lineage>
</organism>
<gene>
    <name evidence="1" type="ORF">PIB30_067457</name>
</gene>
<name>A0ABU6QMH7_9FABA</name>
<sequence length="123" mass="13918">MTVGTDSVGRRGMGHDDRIRFLSWEWFMVLDRFNLLKWIGLASTGYWFYRTQVIVRPVGSTKSCRPKAKFRLHNATPANGSRLGYHYATCSSLGTWPLWTGSTTFDRSEPYLGSSLSSRGCGK</sequence>
<protein>
    <submittedName>
        <fullName evidence="1">Uncharacterized protein</fullName>
    </submittedName>
</protein>
<reference evidence="1 2" key="1">
    <citation type="journal article" date="2023" name="Plants (Basel)">
        <title>Bridging the Gap: Combining Genomics and Transcriptomics Approaches to Understand Stylosanthes scabra, an Orphan Legume from the Brazilian Caatinga.</title>
        <authorList>
            <person name="Ferreira-Neto J.R.C."/>
            <person name="da Silva M.D."/>
            <person name="Binneck E."/>
            <person name="de Melo N.F."/>
            <person name="da Silva R.H."/>
            <person name="de Melo A.L.T.M."/>
            <person name="Pandolfi V."/>
            <person name="Bustamante F.O."/>
            <person name="Brasileiro-Vidal A.C."/>
            <person name="Benko-Iseppon A.M."/>
        </authorList>
    </citation>
    <scope>NUCLEOTIDE SEQUENCE [LARGE SCALE GENOMIC DNA]</scope>
    <source>
        <tissue evidence="1">Leaves</tissue>
    </source>
</reference>
<proteinExistence type="predicted"/>
<dbReference type="Proteomes" id="UP001341840">
    <property type="component" value="Unassembled WGS sequence"/>
</dbReference>
<evidence type="ECO:0000313" key="2">
    <source>
        <dbReference type="Proteomes" id="UP001341840"/>
    </source>
</evidence>
<keyword evidence="2" id="KW-1185">Reference proteome</keyword>
<accession>A0ABU6QMH7</accession>